<evidence type="ECO:0000313" key="2">
    <source>
        <dbReference type="EMBL" id="CAL6056315.1"/>
    </source>
</evidence>
<organism evidence="1">
    <name type="scientific">Hexamita inflata</name>
    <dbReference type="NCBI Taxonomy" id="28002"/>
    <lineage>
        <taxon>Eukaryota</taxon>
        <taxon>Metamonada</taxon>
        <taxon>Diplomonadida</taxon>
        <taxon>Hexamitidae</taxon>
        <taxon>Hexamitinae</taxon>
        <taxon>Hexamita</taxon>
    </lineage>
</organism>
<dbReference type="AlphaFoldDB" id="A0AA86PDS1"/>
<reference evidence="1" key="1">
    <citation type="submission" date="2023-06" db="EMBL/GenBank/DDBJ databases">
        <authorList>
            <person name="Kurt Z."/>
        </authorList>
    </citation>
    <scope>NUCLEOTIDE SEQUENCE</scope>
</reference>
<dbReference type="EMBL" id="CAXDID020000209">
    <property type="protein sequence ID" value="CAL6056315.1"/>
    <property type="molecule type" value="Genomic_DNA"/>
</dbReference>
<accession>A0AA86PDS1</accession>
<sequence length="283" mass="33281">MNSNQQTIDLINSIFAHKLHPNLNYFIGVRNNSLWFNEQNDFQISLSIFDCVFDLNRTNVVINCGKLFVVCKNGVYFIKSNLKDFEFKPEIKLEYNNDQQTQSQLFSINDKLFLSTGIKLYQITNNKLEFVQNRAGQYLQFCNFVYVLEKQGETYQVMKLNSDLTTELIINTEMDQIALSNGVIIIFTKTRMLVFDMINNKLIEREINDKFKTENIHLQLELGSSGLQLKEEYLIDLISPNFPQQIKNCYDDYIQDQMNRFPIYSQTFDKFIGCIQVFQESKM</sequence>
<reference evidence="2 3" key="2">
    <citation type="submission" date="2024-07" db="EMBL/GenBank/DDBJ databases">
        <authorList>
            <person name="Akdeniz Z."/>
        </authorList>
    </citation>
    <scope>NUCLEOTIDE SEQUENCE [LARGE SCALE GENOMIC DNA]</scope>
</reference>
<evidence type="ECO:0000313" key="3">
    <source>
        <dbReference type="Proteomes" id="UP001642409"/>
    </source>
</evidence>
<proteinExistence type="predicted"/>
<name>A0AA86PDS1_9EUKA</name>
<protein>
    <submittedName>
        <fullName evidence="1">Uncharacterized protein</fullName>
    </submittedName>
</protein>
<comment type="caution">
    <text evidence="1">The sequence shown here is derived from an EMBL/GenBank/DDBJ whole genome shotgun (WGS) entry which is preliminary data.</text>
</comment>
<dbReference type="Proteomes" id="UP001642409">
    <property type="component" value="Unassembled WGS sequence"/>
</dbReference>
<gene>
    <name evidence="1" type="ORF">HINF_LOCUS23228</name>
    <name evidence="2" type="ORF">HINF_LOCUS46968</name>
</gene>
<evidence type="ECO:0000313" key="1">
    <source>
        <dbReference type="EMBL" id="CAI9935583.1"/>
    </source>
</evidence>
<dbReference type="EMBL" id="CATOUU010000616">
    <property type="protein sequence ID" value="CAI9935583.1"/>
    <property type="molecule type" value="Genomic_DNA"/>
</dbReference>
<keyword evidence="3" id="KW-1185">Reference proteome</keyword>